<dbReference type="Gene3D" id="3.40.50.720">
    <property type="entry name" value="NAD(P)-binding Rossmann-like Domain"/>
    <property type="match status" value="1"/>
</dbReference>
<evidence type="ECO:0000256" key="4">
    <source>
        <dbReference type="PIRSR" id="PIRSR000185-1"/>
    </source>
</evidence>
<dbReference type="InterPro" id="IPR046346">
    <property type="entry name" value="Aminoacid_DH-like_N_sf"/>
</dbReference>
<evidence type="ECO:0000313" key="9">
    <source>
        <dbReference type="Proteomes" id="UP000313231"/>
    </source>
</evidence>
<evidence type="ECO:0000259" key="7">
    <source>
        <dbReference type="SMART" id="SM00839"/>
    </source>
</evidence>
<reference evidence="8 9" key="1">
    <citation type="journal article" date="2016" name="Int. J. Syst. Evol. Microbiol.">
        <title>Nocardioides albidus sp. nov., an actinobacterium isolated from garden soil.</title>
        <authorList>
            <person name="Singh H."/>
            <person name="Du J."/>
            <person name="Trinh H."/>
            <person name="Won K."/>
            <person name="Yang J.E."/>
            <person name="Yin C."/>
            <person name="Kook M."/>
            <person name="Yi T.H."/>
        </authorList>
    </citation>
    <scope>NUCLEOTIDE SEQUENCE [LARGE SCALE GENOMIC DNA]</scope>
    <source>
        <strain evidence="8 9">CCTCC AB 2015297</strain>
    </source>
</reference>
<dbReference type="PANTHER" id="PTHR11606">
    <property type="entry name" value="GLUTAMATE DEHYDROGENASE"/>
    <property type="match status" value="1"/>
</dbReference>
<evidence type="ECO:0000256" key="3">
    <source>
        <dbReference type="PIRNR" id="PIRNR000185"/>
    </source>
</evidence>
<dbReference type="Gene3D" id="3.40.50.10860">
    <property type="entry name" value="Leucine Dehydrogenase, chain A, domain 1"/>
    <property type="match status" value="1"/>
</dbReference>
<dbReference type="InterPro" id="IPR033524">
    <property type="entry name" value="Glu/Leu/Phe/Val_DH_AS"/>
</dbReference>
<proteinExistence type="inferred from homology"/>
<dbReference type="EMBL" id="VDMP01000022">
    <property type="protein sequence ID" value="TNM41200.1"/>
    <property type="molecule type" value="Genomic_DNA"/>
</dbReference>
<keyword evidence="9" id="KW-1185">Reference proteome</keyword>
<name>A0A5C4VZ56_9ACTN</name>
<evidence type="ECO:0000256" key="5">
    <source>
        <dbReference type="PIRSR" id="PIRSR000185-3"/>
    </source>
</evidence>
<dbReference type="InterPro" id="IPR006095">
    <property type="entry name" value="Glu/Leu/Phe/Val/Trp_DH"/>
</dbReference>
<evidence type="ECO:0000313" key="8">
    <source>
        <dbReference type="EMBL" id="TNM41200.1"/>
    </source>
</evidence>
<dbReference type="PRINTS" id="PR00082">
    <property type="entry name" value="GLFDHDRGNASE"/>
</dbReference>
<feature type="site" description="Important for catalysis" evidence="5">
    <location>
        <position position="115"/>
    </location>
</feature>
<dbReference type="AlphaFoldDB" id="A0A5C4VZ56"/>
<organism evidence="8 9">
    <name type="scientific">Nocardioides albidus</name>
    <dbReference type="NCBI Taxonomy" id="1517589"/>
    <lineage>
        <taxon>Bacteria</taxon>
        <taxon>Bacillati</taxon>
        <taxon>Actinomycetota</taxon>
        <taxon>Actinomycetes</taxon>
        <taxon>Propionibacteriales</taxon>
        <taxon>Nocardioidaceae</taxon>
        <taxon>Nocardioides</taxon>
    </lineage>
</organism>
<comment type="similarity">
    <text evidence="1 3 6">Belongs to the Glu/Leu/Phe/Val dehydrogenases family.</text>
</comment>
<comment type="caution">
    <text evidence="8">The sequence shown here is derived from an EMBL/GenBank/DDBJ whole genome shotgun (WGS) entry which is preliminary data.</text>
</comment>
<protein>
    <recommendedName>
        <fullName evidence="3">Glutamate dehydrogenase</fullName>
    </recommendedName>
</protein>
<dbReference type="InterPro" id="IPR006096">
    <property type="entry name" value="Glu/Leu/Phe/Val/Trp_DH_C"/>
</dbReference>
<dbReference type="GO" id="GO:0006538">
    <property type="term" value="P:L-glutamate catabolic process"/>
    <property type="evidence" value="ECO:0007669"/>
    <property type="project" value="TreeGrafter"/>
</dbReference>
<feature type="domain" description="Glutamate/phenylalanine/leucine/valine/L-tryptophan dehydrogenase C-terminal" evidence="7">
    <location>
        <begin position="167"/>
        <end position="394"/>
    </location>
</feature>
<keyword evidence="2 3" id="KW-0560">Oxidoreductase</keyword>
<evidence type="ECO:0000256" key="6">
    <source>
        <dbReference type="RuleBase" id="RU004417"/>
    </source>
</evidence>
<dbReference type="PIRSF" id="PIRSF000185">
    <property type="entry name" value="Glu_DH"/>
    <property type="match status" value="1"/>
</dbReference>
<evidence type="ECO:0000256" key="1">
    <source>
        <dbReference type="ARBA" id="ARBA00006382"/>
    </source>
</evidence>
<evidence type="ECO:0000256" key="2">
    <source>
        <dbReference type="ARBA" id="ARBA00023002"/>
    </source>
</evidence>
<dbReference type="SUPFAM" id="SSF51735">
    <property type="entry name" value="NAD(P)-binding Rossmann-fold domains"/>
    <property type="match status" value="1"/>
</dbReference>
<dbReference type="Pfam" id="PF02812">
    <property type="entry name" value="ELFV_dehydrog_N"/>
    <property type="match status" value="1"/>
</dbReference>
<dbReference type="RefSeq" id="WP_139622595.1">
    <property type="nucleotide sequence ID" value="NZ_VDMP01000022.1"/>
</dbReference>
<dbReference type="InterPro" id="IPR036291">
    <property type="entry name" value="NAD(P)-bd_dom_sf"/>
</dbReference>
<dbReference type="SUPFAM" id="SSF53223">
    <property type="entry name" value="Aminoacid dehydrogenase-like, N-terminal domain"/>
    <property type="match status" value="1"/>
</dbReference>
<dbReference type="SMART" id="SM00839">
    <property type="entry name" value="ELFV_dehydrog"/>
    <property type="match status" value="1"/>
</dbReference>
<dbReference type="Proteomes" id="UP000313231">
    <property type="component" value="Unassembled WGS sequence"/>
</dbReference>
<dbReference type="PANTHER" id="PTHR11606:SF13">
    <property type="entry name" value="GLUTAMATE DEHYDROGENASE 1, MITOCHONDRIAL"/>
    <property type="match status" value="1"/>
</dbReference>
<dbReference type="InterPro" id="IPR006097">
    <property type="entry name" value="Glu/Leu/Phe/Val/Trp_DH_dimer"/>
</dbReference>
<gene>
    <name evidence="8" type="ORF">FHP29_09375</name>
</gene>
<dbReference type="InterPro" id="IPR014362">
    <property type="entry name" value="Glu_DH"/>
</dbReference>
<feature type="active site" description="Proton donor" evidence="4">
    <location>
        <position position="79"/>
    </location>
</feature>
<sequence length="397" mass="41762">MTTPTSNESLLEITWTDPVTGRKGYVVIDTLVRGLASGGLRLREGCSLAEVRGLAQGMTRKEALVYDPADRYLPLGGGKGGIDIDPADPRATDVLRRFLAAVLPVVREQWNTGEDFGLRQETIDKVAADLGLASTVEAVFATLDDAPAARERLATAFADLVGGISLGDLVGGYGVAQAALVMAERQGIAPGGATAVVQGFGSIGGAAARYLAEAGVKVIAVADREGLIRDDRGLDVEALLAARDGLGVIARDALPEGVELGDRDAWLEVPCDLLVPAAMSYVIGPDDVDRVQARIVVEGANMPTLPEAEAALVARGIPVVPDFLANVMTNAWWWWVVFGDVAPTAESSYAKIRAVMRRLLTEVGDAADASGRTLRTCALELTARNSTALRERFGVTG</sequence>
<dbReference type="OrthoDB" id="9803297at2"/>
<dbReference type="GO" id="GO:0004352">
    <property type="term" value="F:glutamate dehydrogenase (NAD+) activity"/>
    <property type="evidence" value="ECO:0007669"/>
    <property type="project" value="TreeGrafter"/>
</dbReference>
<dbReference type="PROSITE" id="PS00074">
    <property type="entry name" value="GLFV_DEHYDROGENASE"/>
    <property type="match status" value="1"/>
</dbReference>
<accession>A0A5C4VZ56</accession>
<dbReference type="Pfam" id="PF00208">
    <property type="entry name" value="ELFV_dehydrog"/>
    <property type="match status" value="1"/>
</dbReference>